<evidence type="ECO:0000313" key="1">
    <source>
        <dbReference type="EMBL" id="THW81786.1"/>
    </source>
</evidence>
<protein>
    <submittedName>
        <fullName evidence="1">Uncharacterized protein</fullName>
    </submittedName>
</protein>
<gene>
    <name evidence="1" type="ORF">D6D15_10523</name>
</gene>
<proteinExistence type="predicted"/>
<accession>A0A4S9AQ45</accession>
<organism evidence="1 2">
    <name type="scientific">Aureobasidium pullulans</name>
    <name type="common">Black yeast</name>
    <name type="synonym">Pullularia pullulans</name>
    <dbReference type="NCBI Taxonomy" id="5580"/>
    <lineage>
        <taxon>Eukaryota</taxon>
        <taxon>Fungi</taxon>
        <taxon>Dikarya</taxon>
        <taxon>Ascomycota</taxon>
        <taxon>Pezizomycotina</taxon>
        <taxon>Dothideomycetes</taxon>
        <taxon>Dothideomycetidae</taxon>
        <taxon>Dothideales</taxon>
        <taxon>Saccotheciaceae</taxon>
        <taxon>Aureobasidium</taxon>
    </lineage>
</organism>
<reference evidence="1 2" key="1">
    <citation type="submission" date="2018-10" db="EMBL/GenBank/DDBJ databases">
        <title>Fifty Aureobasidium pullulans genomes reveal a recombining polyextremotolerant generalist.</title>
        <authorList>
            <person name="Gostincar C."/>
            <person name="Turk M."/>
            <person name="Zajc J."/>
            <person name="Gunde-Cimerman N."/>
        </authorList>
    </citation>
    <scope>NUCLEOTIDE SEQUENCE [LARGE SCALE GENOMIC DNA]</scope>
    <source>
        <strain evidence="1 2">EXF-10507</strain>
    </source>
</reference>
<dbReference type="Proteomes" id="UP000304928">
    <property type="component" value="Unassembled WGS sequence"/>
</dbReference>
<dbReference type="EMBL" id="QZAR01000438">
    <property type="protein sequence ID" value="THW81786.1"/>
    <property type="molecule type" value="Genomic_DNA"/>
</dbReference>
<sequence length="212" mass="23099">MKRDAQMAEMYKSNSTSGLLAQAHFSPALLIQDAWSNREGDKEALAIMLASTCIAHASSSERITQLSRGASKEDSSNKAIRICELRGGAYYRAFILGLRDNQPIILAFCARSSEVLDSFVKVLHLLDFSTSLQDSEQKEELEVSTAIVDNILRSAELSDIEGILEANFGMGCCVILSQIGDSNLLRLSRPVIGSARTSVVSPYTLGFERSTS</sequence>
<comment type="caution">
    <text evidence="1">The sequence shown here is derived from an EMBL/GenBank/DDBJ whole genome shotgun (WGS) entry which is preliminary data.</text>
</comment>
<name>A0A4S9AQ45_AURPU</name>
<dbReference type="AlphaFoldDB" id="A0A4S9AQ45"/>
<evidence type="ECO:0000313" key="2">
    <source>
        <dbReference type="Proteomes" id="UP000304928"/>
    </source>
</evidence>